<dbReference type="Pfam" id="PF07484">
    <property type="entry name" value="Collar"/>
    <property type="match status" value="1"/>
</dbReference>
<proteinExistence type="predicted"/>
<protein>
    <submittedName>
        <fullName evidence="2">Phage tail protein</fullName>
    </submittedName>
</protein>
<sequence>MSDCFLGEIQMFGFPYNPSGWAFCNGAMVPLRQNPALYSLIGTRFGGDGQNTFQLPNLTTRAATSQGSGPGLSQRDMGEAFGVAGVSLTLNELPAHSHDLVAYAQAAAKRVATPVANGALSMPGSNAIKSFSSAPPNTSMAPNMLAPSGGGGAHENRQPYLAVNFCIALEGQFPYFE</sequence>
<evidence type="ECO:0000259" key="1">
    <source>
        <dbReference type="Pfam" id="PF07484"/>
    </source>
</evidence>
<dbReference type="Proteomes" id="UP000306631">
    <property type="component" value="Unassembled WGS sequence"/>
</dbReference>
<evidence type="ECO:0000313" key="2">
    <source>
        <dbReference type="EMBL" id="TGY31917.1"/>
    </source>
</evidence>
<gene>
    <name evidence="2" type="ORF">E5352_17655</name>
</gene>
<dbReference type="AlphaFoldDB" id="A0A4S2CSS7"/>
<dbReference type="InterPro" id="IPR037053">
    <property type="entry name" value="Phage_tail_collar_dom_sf"/>
</dbReference>
<dbReference type="EMBL" id="SRYW01000021">
    <property type="protein sequence ID" value="TGY31917.1"/>
    <property type="molecule type" value="Genomic_DNA"/>
</dbReference>
<dbReference type="RefSeq" id="WP_136006837.1">
    <property type="nucleotide sequence ID" value="NZ_SRYW01000021.1"/>
</dbReference>
<name>A0A4S2CSS7_STEMA</name>
<dbReference type="SUPFAM" id="SSF88874">
    <property type="entry name" value="Receptor-binding domain of short tail fibre protein gp12"/>
    <property type="match status" value="1"/>
</dbReference>
<reference evidence="2 3" key="1">
    <citation type="submission" date="2019-04" db="EMBL/GenBank/DDBJ databases">
        <title>Microbes associate with the intestines of laboratory mice.</title>
        <authorList>
            <person name="Navarre W."/>
            <person name="Wong E."/>
            <person name="Huang K."/>
            <person name="Tropini C."/>
            <person name="Ng K."/>
            <person name="Yu B."/>
        </authorList>
    </citation>
    <scope>NUCLEOTIDE SEQUENCE [LARGE SCALE GENOMIC DNA]</scope>
    <source>
        <strain evidence="2 3">NM62_B4-13</strain>
    </source>
</reference>
<dbReference type="OrthoDB" id="9810174at2"/>
<organism evidence="2 3">
    <name type="scientific">Stenotrophomonas maltophilia</name>
    <name type="common">Pseudomonas maltophilia</name>
    <name type="synonym">Xanthomonas maltophilia</name>
    <dbReference type="NCBI Taxonomy" id="40324"/>
    <lineage>
        <taxon>Bacteria</taxon>
        <taxon>Pseudomonadati</taxon>
        <taxon>Pseudomonadota</taxon>
        <taxon>Gammaproteobacteria</taxon>
        <taxon>Lysobacterales</taxon>
        <taxon>Lysobacteraceae</taxon>
        <taxon>Stenotrophomonas</taxon>
        <taxon>Stenotrophomonas maltophilia group</taxon>
    </lineage>
</organism>
<comment type="caution">
    <text evidence="2">The sequence shown here is derived from an EMBL/GenBank/DDBJ whole genome shotgun (WGS) entry which is preliminary data.</text>
</comment>
<dbReference type="Gene3D" id="3.90.1340.10">
    <property type="entry name" value="Phage tail collar domain"/>
    <property type="match status" value="1"/>
</dbReference>
<evidence type="ECO:0000313" key="3">
    <source>
        <dbReference type="Proteomes" id="UP000306631"/>
    </source>
</evidence>
<feature type="domain" description="Phage tail collar" evidence="1">
    <location>
        <begin position="7"/>
        <end position="62"/>
    </location>
</feature>
<accession>A0A4S2CSS7</accession>
<dbReference type="InterPro" id="IPR011083">
    <property type="entry name" value="Phage_tail_collar_dom"/>
</dbReference>